<evidence type="ECO:0000313" key="3">
    <source>
        <dbReference type="Proteomes" id="UP000243105"/>
    </source>
</evidence>
<protein>
    <submittedName>
        <fullName evidence="2">Uncharacterized protein</fullName>
    </submittedName>
</protein>
<sequence length="69" mass="8000">MKISSKTFNLITYISLAILILLLIGMLTKTIPPEYYIHALVVAFAIFFLRLILRILMIKQSKSETQDER</sequence>
<comment type="caution">
    <text evidence="2">The sequence shown here is derived from an EMBL/GenBank/DDBJ whole genome shotgun (WGS) entry which is preliminary data.</text>
</comment>
<keyword evidence="1" id="KW-1133">Transmembrane helix</keyword>
<proteinExistence type="predicted"/>
<accession>A0A916LJL3</accession>
<name>A0A916LJL3_KRYT1</name>
<evidence type="ECO:0000256" key="1">
    <source>
        <dbReference type="SAM" id="Phobius"/>
    </source>
</evidence>
<dbReference type="AlphaFoldDB" id="A0A916LJL3"/>
<feature type="transmembrane region" description="Helical" evidence="1">
    <location>
        <begin position="35"/>
        <end position="53"/>
    </location>
</feature>
<reference evidence="2 3" key="1">
    <citation type="submission" date="2015-11" db="EMBL/GenBank/DDBJ databases">
        <authorList>
            <person name="Varghese N."/>
        </authorList>
    </citation>
    <scope>NUCLEOTIDE SEQUENCE [LARGE SCALE GENOMIC DNA]</scope>
    <source>
        <strain evidence="2 3">JGI-25</strain>
    </source>
</reference>
<organism evidence="2 3">
    <name type="scientific">Kryptobacter tengchongensis</name>
    <dbReference type="NCBI Taxonomy" id="1643429"/>
    <lineage>
        <taxon>Bacteria</taxon>
        <taxon>Pseudomonadati</taxon>
        <taxon>Candidatus Kryptoniota</taxon>
        <taxon>Candidatus Kryptobacter</taxon>
    </lineage>
</organism>
<dbReference type="EMBL" id="CZVV01000045">
    <property type="protein sequence ID" value="CUT01024.1"/>
    <property type="molecule type" value="Genomic_DNA"/>
</dbReference>
<keyword evidence="1" id="KW-0472">Membrane</keyword>
<dbReference type="Proteomes" id="UP000243105">
    <property type="component" value="Unassembled WGS sequence"/>
</dbReference>
<keyword evidence="1" id="KW-0812">Transmembrane</keyword>
<feature type="transmembrane region" description="Helical" evidence="1">
    <location>
        <begin position="7"/>
        <end position="29"/>
    </location>
</feature>
<dbReference type="RefSeq" id="WP_072212531.1">
    <property type="nucleotide sequence ID" value="NZ_CZVV01000045.1"/>
</dbReference>
<gene>
    <name evidence="2" type="ORF">JGI25_00827</name>
</gene>
<evidence type="ECO:0000313" key="2">
    <source>
        <dbReference type="EMBL" id="CUT01024.1"/>
    </source>
</evidence>